<sequence>MEQASRYFLQVLKDFPENKEAKVDLKNTTDRLKESRNGQRIDVADYTGPVSIVDVPGKGRGLVASKNIPKGTLLLVSKAFATTYDDELPNVIILSVNMLNDKGVLKTEALNLIKTGKS</sequence>
<dbReference type="InterPro" id="IPR053209">
    <property type="entry name" value="Gramillin-biosynth_MTr"/>
</dbReference>
<accession>A0A915EFQ6</accession>
<dbReference type="InterPro" id="IPR046341">
    <property type="entry name" value="SET_dom_sf"/>
</dbReference>
<dbReference type="Proteomes" id="UP000887574">
    <property type="component" value="Unplaced"/>
</dbReference>
<evidence type="ECO:0000313" key="2">
    <source>
        <dbReference type="WBParaSite" id="jg5862"/>
    </source>
</evidence>
<dbReference type="PANTHER" id="PTHR47643">
    <property type="entry name" value="TPR DOMAIN PROTEIN (AFU_ORTHOLOGUE AFUA_5G12710)"/>
    <property type="match status" value="1"/>
</dbReference>
<dbReference type="AlphaFoldDB" id="A0A915EFQ6"/>
<name>A0A915EFQ6_9BILA</name>
<protein>
    <submittedName>
        <fullName evidence="2">Uncharacterized protein</fullName>
    </submittedName>
</protein>
<dbReference type="WBParaSite" id="jg5862">
    <property type="protein sequence ID" value="jg5862"/>
    <property type="gene ID" value="jg5862"/>
</dbReference>
<proteinExistence type="predicted"/>
<dbReference type="PANTHER" id="PTHR47643:SF2">
    <property type="entry name" value="TPR DOMAIN PROTEIN (AFU_ORTHOLOGUE AFUA_5G12710)"/>
    <property type="match status" value="1"/>
</dbReference>
<dbReference type="SUPFAM" id="SSF82199">
    <property type="entry name" value="SET domain"/>
    <property type="match status" value="1"/>
</dbReference>
<reference evidence="2" key="1">
    <citation type="submission" date="2022-11" db="UniProtKB">
        <authorList>
            <consortium name="WormBaseParasite"/>
        </authorList>
    </citation>
    <scope>IDENTIFICATION</scope>
</reference>
<organism evidence="1 2">
    <name type="scientific">Ditylenchus dipsaci</name>
    <dbReference type="NCBI Taxonomy" id="166011"/>
    <lineage>
        <taxon>Eukaryota</taxon>
        <taxon>Metazoa</taxon>
        <taxon>Ecdysozoa</taxon>
        <taxon>Nematoda</taxon>
        <taxon>Chromadorea</taxon>
        <taxon>Rhabditida</taxon>
        <taxon>Tylenchina</taxon>
        <taxon>Tylenchomorpha</taxon>
        <taxon>Sphaerularioidea</taxon>
        <taxon>Anguinidae</taxon>
        <taxon>Anguininae</taxon>
        <taxon>Ditylenchus</taxon>
    </lineage>
</organism>
<evidence type="ECO:0000313" key="1">
    <source>
        <dbReference type="Proteomes" id="UP000887574"/>
    </source>
</evidence>
<keyword evidence="1" id="KW-1185">Reference proteome</keyword>